<feature type="compositionally biased region" description="Basic residues" evidence="1">
    <location>
        <begin position="80"/>
        <end position="94"/>
    </location>
</feature>
<name>A0A6G0HVM2_LARCR</name>
<organism evidence="2 3">
    <name type="scientific">Larimichthys crocea</name>
    <name type="common">Large yellow croaker</name>
    <name type="synonym">Pseudosciaena crocea</name>
    <dbReference type="NCBI Taxonomy" id="215358"/>
    <lineage>
        <taxon>Eukaryota</taxon>
        <taxon>Metazoa</taxon>
        <taxon>Chordata</taxon>
        <taxon>Craniata</taxon>
        <taxon>Vertebrata</taxon>
        <taxon>Euteleostomi</taxon>
        <taxon>Actinopterygii</taxon>
        <taxon>Neopterygii</taxon>
        <taxon>Teleostei</taxon>
        <taxon>Neoteleostei</taxon>
        <taxon>Acanthomorphata</taxon>
        <taxon>Eupercaria</taxon>
        <taxon>Sciaenidae</taxon>
        <taxon>Larimichthys</taxon>
    </lineage>
</organism>
<feature type="compositionally biased region" description="Basic and acidic residues" evidence="1">
    <location>
        <begin position="118"/>
        <end position="129"/>
    </location>
</feature>
<protein>
    <submittedName>
        <fullName evidence="2">E3 ubiquitin-protein ligase rnf213-alpha</fullName>
    </submittedName>
</protein>
<feature type="compositionally biased region" description="Low complexity" evidence="1">
    <location>
        <begin position="142"/>
        <end position="168"/>
    </location>
</feature>
<feature type="compositionally biased region" description="Low complexity" evidence="1">
    <location>
        <begin position="206"/>
        <end position="225"/>
    </location>
</feature>
<dbReference type="GO" id="GO:0002040">
    <property type="term" value="P:sprouting angiogenesis"/>
    <property type="evidence" value="ECO:0007669"/>
    <property type="project" value="TreeGrafter"/>
</dbReference>
<evidence type="ECO:0000256" key="1">
    <source>
        <dbReference type="SAM" id="MobiDB-lite"/>
    </source>
</evidence>
<feature type="compositionally biased region" description="Basic and acidic residues" evidence="1">
    <location>
        <begin position="352"/>
        <end position="365"/>
    </location>
</feature>
<dbReference type="GO" id="GO:0016887">
    <property type="term" value="F:ATP hydrolysis activity"/>
    <property type="evidence" value="ECO:0007669"/>
    <property type="project" value="InterPro"/>
</dbReference>
<accession>A0A6G0HVM2</accession>
<dbReference type="GO" id="GO:2000051">
    <property type="term" value="P:negative regulation of non-canonical Wnt signaling pathway"/>
    <property type="evidence" value="ECO:0007669"/>
    <property type="project" value="TreeGrafter"/>
</dbReference>
<gene>
    <name evidence="2" type="ORF">D5F01_LYC18631</name>
</gene>
<dbReference type="PANTHER" id="PTHR22605:SF18">
    <property type="entry name" value="E3 UBIQUITIN-PROTEIN LIGASE RNF213-ALPHA"/>
    <property type="match status" value="1"/>
</dbReference>
<dbReference type="Proteomes" id="UP000424527">
    <property type="component" value="Unassembled WGS sequence"/>
</dbReference>
<evidence type="ECO:0000313" key="3">
    <source>
        <dbReference type="Proteomes" id="UP000424527"/>
    </source>
</evidence>
<feature type="compositionally biased region" description="Polar residues" evidence="1">
    <location>
        <begin position="22"/>
        <end position="34"/>
    </location>
</feature>
<dbReference type="GO" id="GO:0005829">
    <property type="term" value="C:cytosol"/>
    <property type="evidence" value="ECO:0007669"/>
    <property type="project" value="TreeGrafter"/>
</dbReference>
<feature type="compositionally biased region" description="Polar residues" evidence="1">
    <location>
        <begin position="335"/>
        <end position="350"/>
    </location>
</feature>
<dbReference type="GO" id="GO:0016020">
    <property type="term" value="C:membrane"/>
    <property type="evidence" value="ECO:0007669"/>
    <property type="project" value="TreeGrafter"/>
</dbReference>
<feature type="compositionally biased region" description="Low complexity" evidence="1">
    <location>
        <begin position="98"/>
        <end position="110"/>
    </location>
</feature>
<sequence length="1040" mass="118000">MKCSECSHDIVEKTAKFCSNCGTKLSVQPTNTQDTKNEPKPLVADLEGTAEKSASQEDAPPVDSNKNPKRLMNDETISNPKKKKKKKKRNKKKKDGTLLSDQDQSQSDLSHVSLGDNQGRKTKSDRESSDSESSDNAMDVTPDSLQDALSSLDSQSSSLAANSPAPASEDTQDIQGEITAARVEAKSSEETTLNTDEGERNALKSTQDQTLNTTPTDTPTQQPVPEDSKNTTSQSDTGKGAKATNTKEQKNVKNNSKNKKDIADMKQPALDQNANVEPNVKQTGQTKQKGNIQQDQKQKRAPVAEQKTVGGSQTPTKTDSTGSSVDPGGAAEPTAVQQSGSGQKLTPEQTSETDKGSKDNNKDNTESNSSAVPPPQRVTRSKTIAAHDRLTIYFHAVLSKDFKFDPNEDRIFIGAGFINGKWEENKVELFVTRDLGDHGFLVEGSLPTTRKEALSESIPYKYVVYKQKKKAYEYEYIYKLDSAQHKTNRCLFVTPRFLNDNGDWHQYDDIICAEPSKGVIQRLKETFWREQKRSLIQGREIAGNIMLESIFDLLRSWTDVNLKSFVIQLDQFFHVYGEPFVYEESQKKWYSLDYGKDDVRRMLKEFMLTKVIPQLLKDEDRRMLYIQDPMKAAVIMLHVWRRYQFKLDHGEVHKLCYVLCLPKQDKENFLKYWAEFSRDVAIFKNLPENLLHLINVVKKARMPPWILVLPLLHLLKGTTKPFDVPTHGNLNQDKRALVKLMKNHSHLMEVDALLVRSCLYLMPFDEMMECVNNINTELLDILHVLTNKFPQDISYSNFEEVSSILSHIQGHLIEEKYSHFTEAYRRACLTTVVKLLDRVCKGVKLAYHGIPVTCMNLVASVSDFVHCNKQQATQEEETEQQCVKDLIHEALKIMRKWISDSFRQASIEKCALEAVTSLCHNKSEGKLFERLKINWKFEKLISAIIQKSWPRDSQGNYQEDEEVVLQHLLSWTAAKNIFQLHDTDENLIEKLSLDAMERIAVAVSAFTAISDQLVRGSIKTSLLNIILEKKRHLLRSAEDW</sequence>
<reference evidence="2 3" key="1">
    <citation type="submission" date="2019-07" db="EMBL/GenBank/DDBJ databases">
        <title>Chromosome genome assembly for large yellow croaker.</title>
        <authorList>
            <person name="Xiao S."/>
        </authorList>
    </citation>
    <scope>NUCLEOTIDE SEQUENCE [LARGE SCALE GENOMIC DNA]</scope>
    <source>
        <strain evidence="2">JMULYC20181020</strain>
        <tissue evidence="2">Muscle</tissue>
    </source>
</reference>
<dbReference type="GO" id="GO:0005730">
    <property type="term" value="C:nucleolus"/>
    <property type="evidence" value="ECO:0007669"/>
    <property type="project" value="TreeGrafter"/>
</dbReference>
<feature type="compositionally biased region" description="Polar residues" evidence="1">
    <location>
        <begin position="309"/>
        <end position="324"/>
    </location>
</feature>
<keyword evidence="3" id="KW-1185">Reference proteome</keyword>
<dbReference type="AlphaFoldDB" id="A0A6G0HVM2"/>
<evidence type="ECO:0000313" key="2">
    <source>
        <dbReference type="EMBL" id="KAE8283230.1"/>
    </source>
</evidence>
<dbReference type="EMBL" id="REGW02000018">
    <property type="protein sequence ID" value="KAE8283230.1"/>
    <property type="molecule type" value="Genomic_DNA"/>
</dbReference>
<comment type="caution">
    <text evidence="2">The sequence shown here is derived from an EMBL/GenBank/DDBJ whole genome shotgun (WGS) entry which is preliminary data.</text>
</comment>
<dbReference type="InterPro" id="IPR031248">
    <property type="entry name" value="RNF213"/>
</dbReference>
<proteinExistence type="predicted"/>
<dbReference type="PANTHER" id="PTHR22605">
    <property type="entry name" value="RZ-TYPE DOMAIN-CONTAINING PROTEIN"/>
    <property type="match status" value="1"/>
</dbReference>
<feature type="region of interest" description="Disordered" evidence="1">
    <location>
        <begin position="22"/>
        <end position="380"/>
    </location>
</feature>
<dbReference type="GO" id="GO:0004842">
    <property type="term" value="F:ubiquitin-protein transferase activity"/>
    <property type="evidence" value="ECO:0007669"/>
    <property type="project" value="InterPro"/>
</dbReference>
<feature type="compositionally biased region" description="Polar residues" evidence="1">
    <location>
        <begin position="270"/>
        <end position="295"/>
    </location>
</feature>
<dbReference type="GO" id="GO:0006511">
    <property type="term" value="P:ubiquitin-dependent protein catabolic process"/>
    <property type="evidence" value="ECO:0007669"/>
    <property type="project" value="TreeGrafter"/>
</dbReference>